<accession>A0A650CW29</accession>
<gene>
    <name evidence="3" type="ORF">D1866_08730</name>
    <name evidence="2" type="ORF">GFB69_00175</name>
</gene>
<dbReference type="SUPFAM" id="SSF46785">
    <property type="entry name" value="Winged helix' DNA-binding domain"/>
    <property type="match status" value="1"/>
</dbReference>
<dbReference type="Proteomes" id="UP000474054">
    <property type="component" value="Unassembled WGS sequence"/>
</dbReference>
<dbReference type="InterPro" id="IPR036388">
    <property type="entry name" value="WH-like_DNA-bd_sf"/>
</dbReference>
<evidence type="ECO:0000259" key="1">
    <source>
        <dbReference type="Pfam" id="PF01637"/>
    </source>
</evidence>
<reference evidence="3 4" key="2">
    <citation type="submission" date="2019-10" db="EMBL/GenBank/DDBJ databases">
        <title>Genome Sequences from Six Type Strain Members of the Archaeal Family Sulfolobaceae: Acidianus ambivalens, Acidianus infernus, Metallosphaera prunae, Stygiolobus azoricus, Sulfolobus metallicus, and Sulfurisphaera ohwakuensis.</title>
        <authorList>
            <person name="Counts J.A."/>
            <person name="Kelly R.M."/>
        </authorList>
    </citation>
    <scope>NUCLEOTIDE SEQUENCE [LARGE SCALE GENOMIC DNA]</scope>
    <source>
        <strain evidence="3 4">LEI 10</strain>
    </source>
</reference>
<proteinExistence type="predicted"/>
<dbReference type="EMBL" id="WHYS01000001">
    <property type="protein sequence ID" value="MQL54240.1"/>
    <property type="molecule type" value="Genomic_DNA"/>
</dbReference>
<dbReference type="EMBL" id="CP045482">
    <property type="protein sequence ID" value="QGR22069.1"/>
    <property type="molecule type" value="Genomic_DNA"/>
</dbReference>
<dbReference type="Proteomes" id="UP000426328">
    <property type="component" value="Chromosome"/>
</dbReference>
<evidence type="ECO:0000313" key="4">
    <source>
        <dbReference type="Proteomes" id="UP000426328"/>
    </source>
</evidence>
<dbReference type="InterPro" id="IPR011579">
    <property type="entry name" value="ATPase_dom"/>
</dbReference>
<evidence type="ECO:0000313" key="2">
    <source>
        <dbReference type="EMBL" id="MQL54240.1"/>
    </source>
</evidence>
<protein>
    <submittedName>
        <fullName evidence="3">AAA family ATPase</fullName>
    </submittedName>
</protein>
<dbReference type="GeneID" id="42779816"/>
<dbReference type="PANTHER" id="PTHR34301:SF8">
    <property type="entry name" value="ATPASE DOMAIN-CONTAINING PROTEIN"/>
    <property type="match status" value="1"/>
</dbReference>
<dbReference type="AlphaFoldDB" id="A0A650CW29"/>
<sequence>MVKFIFGRELTEEDEFFDREDYVNLFMEYIERRQPIALLAPRRMGKSSLLNYVKLKVKDKYVVAKISLEGITSIEEFTDELTEKLILEAVSSSLKMRFKTVASSLVSSLNQFLGSIKSLGIKLSNLEFYIDRYSLFKEERLKPSEILDHVLLLPQRTAEDLGKNVVLMIDEFQKIRVLKQPFPKILELARKRFQESKNVEVIVSGSELGLMEEMITQPKEPFYNYFKIEKLKPFDKETSIRFLNEGLRGKCKEYYEKIYEITEGIPAWLNLAGLIFERGECSIEAFLKDPNIEIELKKDLEGLTRNEIKVLKGLSEGKKLSEIKVSNVYRVVKSLINKGLVEKVDEKYKIIDPILSFYLRK</sequence>
<name>A0A650CW29_ACIAM</name>
<dbReference type="Gene3D" id="1.10.10.10">
    <property type="entry name" value="Winged helix-like DNA-binding domain superfamily/Winged helix DNA-binding domain"/>
    <property type="match status" value="1"/>
</dbReference>
<dbReference type="Gene3D" id="3.40.50.300">
    <property type="entry name" value="P-loop containing nucleotide triphosphate hydrolases"/>
    <property type="match status" value="1"/>
</dbReference>
<feature type="domain" description="ATPase" evidence="1">
    <location>
        <begin position="16"/>
        <end position="269"/>
    </location>
</feature>
<dbReference type="SUPFAM" id="SSF52540">
    <property type="entry name" value="P-loop containing nucleoside triphosphate hydrolases"/>
    <property type="match status" value="1"/>
</dbReference>
<dbReference type="InterPro" id="IPR036390">
    <property type="entry name" value="WH_DNA-bd_sf"/>
</dbReference>
<dbReference type="Pfam" id="PF01637">
    <property type="entry name" value="ATPase_2"/>
    <property type="match status" value="1"/>
</dbReference>
<evidence type="ECO:0000313" key="3">
    <source>
        <dbReference type="EMBL" id="QGR22069.1"/>
    </source>
</evidence>
<dbReference type="InterPro" id="IPR027417">
    <property type="entry name" value="P-loop_NTPase"/>
</dbReference>
<dbReference type="RefSeq" id="WP_152939144.1">
    <property type="nucleotide sequence ID" value="NZ_CP045482.1"/>
</dbReference>
<dbReference type="GO" id="GO:0005524">
    <property type="term" value="F:ATP binding"/>
    <property type="evidence" value="ECO:0007669"/>
    <property type="project" value="InterPro"/>
</dbReference>
<reference evidence="2 5" key="1">
    <citation type="submission" date="2019-10" db="EMBL/GenBank/DDBJ databases">
        <title>Comparative genomics of sulfur disproportionating microorganisms.</title>
        <authorList>
            <person name="Ward L.M."/>
            <person name="Bertran E."/>
            <person name="Johnston D."/>
        </authorList>
    </citation>
    <scope>NUCLEOTIDE SEQUENCE [LARGE SCALE GENOMIC DNA]</scope>
    <source>
        <strain evidence="2 5">DSM 3772</strain>
    </source>
</reference>
<dbReference type="KEGG" id="aamb:D1866_08730"/>
<keyword evidence="4" id="KW-1185">Reference proteome</keyword>
<dbReference type="PANTHER" id="PTHR34301">
    <property type="entry name" value="DNA-BINDING PROTEIN-RELATED"/>
    <property type="match status" value="1"/>
</dbReference>
<evidence type="ECO:0000313" key="5">
    <source>
        <dbReference type="Proteomes" id="UP000474054"/>
    </source>
</evidence>
<organism evidence="3 4">
    <name type="scientific">Acidianus ambivalens</name>
    <name type="common">Desulfurolobus ambivalens</name>
    <dbReference type="NCBI Taxonomy" id="2283"/>
    <lineage>
        <taxon>Archaea</taxon>
        <taxon>Thermoproteota</taxon>
        <taxon>Thermoprotei</taxon>
        <taxon>Sulfolobales</taxon>
        <taxon>Sulfolobaceae</taxon>
        <taxon>Acidianus</taxon>
    </lineage>
</organism>